<proteinExistence type="predicted"/>
<dbReference type="EMBL" id="BQKI01000001">
    <property type="protein sequence ID" value="GJM86314.1"/>
    <property type="molecule type" value="Genomic_DNA"/>
</dbReference>
<dbReference type="InterPro" id="IPR015947">
    <property type="entry name" value="PUA-like_sf"/>
</dbReference>
<keyword evidence="2" id="KW-0158">Chromosome</keyword>
<dbReference type="Gene3D" id="2.170.270.10">
    <property type="entry name" value="SET domain"/>
    <property type="match status" value="1"/>
</dbReference>
<dbReference type="GO" id="GO:0032259">
    <property type="term" value="P:methylation"/>
    <property type="evidence" value="ECO:0007669"/>
    <property type="project" value="UniProtKB-KW"/>
</dbReference>
<dbReference type="PANTHER" id="PTHR45660:SF35">
    <property type="entry name" value="SET DOMAIN-CONTAINING PROTEIN"/>
    <property type="match status" value="1"/>
</dbReference>
<dbReference type="GO" id="GO:0005634">
    <property type="term" value="C:nucleus"/>
    <property type="evidence" value="ECO:0007669"/>
    <property type="project" value="UniProtKB-SubCell"/>
</dbReference>
<dbReference type="InterPro" id="IPR051357">
    <property type="entry name" value="H3K9_HMTase_SUVAR3-9"/>
</dbReference>
<dbReference type="SMART" id="SM00468">
    <property type="entry name" value="PreSET"/>
    <property type="match status" value="1"/>
</dbReference>
<organism evidence="12 13">
    <name type="scientific">Eleusine coracana subsp. coracana</name>
    <dbReference type="NCBI Taxonomy" id="191504"/>
    <lineage>
        <taxon>Eukaryota</taxon>
        <taxon>Viridiplantae</taxon>
        <taxon>Streptophyta</taxon>
        <taxon>Embryophyta</taxon>
        <taxon>Tracheophyta</taxon>
        <taxon>Spermatophyta</taxon>
        <taxon>Magnoliopsida</taxon>
        <taxon>Liliopsida</taxon>
        <taxon>Poales</taxon>
        <taxon>Poaceae</taxon>
        <taxon>PACMAD clade</taxon>
        <taxon>Chloridoideae</taxon>
        <taxon>Cynodonteae</taxon>
        <taxon>Eleusininae</taxon>
        <taxon>Eleusine</taxon>
    </lineage>
</organism>
<dbReference type="InterPro" id="IPR003616">
    <property type="entry name" value="Post-SET_dom"/>
</dbReference>
<evidence type="ECO:0000256" key="5">
    <source>
        <dbReference type="ARBA" id="ARBA00022691"/>
    </source>
</evidence>
<dbReference type="GO" id="GO:0003690">
    <property type="term" value="F:double-stranded DNA binding"/>
    <property type="evidence" value="ECO:0007669"/>
    <property type="project" value="TreeGrafter"/>
</dbReference>
<feature type="domain" description="Post-SET" evidence="10">
    <location>
        <begin position="415"/>
        <end position="431"/>
    </location>
</feature>
<evidence type="ECO:0000256" key="4">
    <source>
        <dbReference type="ARBA" id="ARBA00022679"/>
    </source>
</evidence>
<keyword evidence="5" id="KW-0949">S-adenosyl-L-methionine</keyword>
<evidence type="ECO:0000259" key="8">
    <source>
        <dbReference type="PROSITE" id="PS50280"/>
    </source>
</evidence>
<evidence type="ECO:0000313" key="13">
    <source>
        <dbReference type="Proteomes" id="UP001054889"/>
    </source>
</evidence>
<evidence type="ECO:0000256" key="7">
    <source>
        <dbReference type="PROSITE-ProRule" id="PRU00358"/>
    </source>
</evidence>
<keyword evidence="6 7" id="KW-0539">Nucleus</keyword>
<evidence type="ECO:0000259" key="10">
    <source>
        <dbReference type="PROSITE" id="PS50868"/>
    </source>
</evidence>
<dbReference type="PANTHER" id="PTHR45660">
    <property type="entry name" value="HISTONE-LYSINE N-METHYLTRANSFERASE SETMAR"/>
    <property type="match status" value="1"/>
</dbReference>
<evidence type="ECO:0000259" key="11">
    <source>
        <dbReference type="PROSITE" id="PS51015"/>
    </source>
</evidence>
<keyword evidence="4" id="KW-0808">Transferase</keyword>
<dbReference type="PROSITE" id="PS51015">
    <property type="entry name" value="YDG"/>
    <property type="match status" value="1"/>
</dbReference>
<feature type="domain" description="YDG" evidence="11">
    <location>
        <begin position="1"/>
        <end position="128"/>
    </location>
</feature>
<dbReference type="Gene3D" id="2.30.280.10">
    <property type="entry name" value="SRA-YDG"/>
    <property type="match status" value="1"/>
</dbReference>
<dbReference type="PROSITE" id="PS50280">
    <property type="entry name" value="SET"/>
    <property type="match status" value="1"/>
</dbReference>
<gene>
    <name evidence="12" type="primary">ga02163</name>
    <name evidence="12" type="ORF">PR202_ga02163</name>
</gene>
<dbReference type="InterPro" id="IPR007728">
    <property type="entry name" value="Pre-SET_dom"/>
</dbReference>
<dbReference type="SMART" id="SM00317">
    <property type="entry name" value="SET"/>
    <property type="match status" value="1"/>
</dbReference>
<sequence length="431" mass="48692">MELSIVGLHRTQLFHVDHIIKKDGMCLAVSIVSYAQPCHSNNNLDFLLHVGSTTATSEQNMEGTDLVLKNSMDTDTRIRVIHAVVTEADDLSQLEQRTNYVYGGLYAVEKLCREKITDRYVSTFHLRRMPRQQHIDIYEVLKTRKPEPFDGIFTSDISGGLEKMPISAINTISNEYPMAFEYISQIKYPLKYQPDPPLGCDCVGGCSLSKKCACAVKNGSMFPFNAIGLLEDRPLIYECGPSCKCPPTCHNRVSQHGIKFRMQVFKTQSMGWGVRCLDFIPSGSFVCEYIGELIQDQEAQERVSDVYLFAAGNSYYDVPRWEDPCKKIPSLQAGPSEDEEAVFAVDAICRGNLARFINHSCTPNLFPQNVLYDHDDKSMPHIMFFAGEDIPPLKELSYDYNYAIDEVYDADGNIKKKQCFCGSVECTGWLY</sequence>
<accession>A0AAV5BKL2</accession>
<reference evidence="12" key="2">
    <citation type="submission" date="2021-12" db="EMBL/GenBank/DDBJ databases">
        <title>Resequencing data analysis of finger millet.</title>
        <authorList>
            <person name="Hatakeyama M."/>
            <person name="Aluri S."/>
            <person name="Balachadran M.T."/>
            <person name="Sivarajan S.R."/>
            <person name="Poveda L."/>
            <person name="Shimizu-Inatsugi R."/>
            <person name="Schlapbach R."/>
            <person name="Sreeman S.M."/>
            <person name="Shimizu K.K."/>
        </authorList>
    </citation>
    <scope>NUCLEOTIDE SEQUENCE</scope>
</reference>
<keyword evidence="13" id="KW-1185">Reference proteome</keyword>
<dbReference type="GO" id="GO:0005694">
    <property type="term" value="C:chromosome"/>
    <property type="evidence" value="ECO:0007669"/>
    <property type="project" value="UniProtKB-SubCell"/>
</dbReference>
<keyword evidence="3" id="KW-0489">Methyltransferase</keyword>
<dbReference type="SUPFAM" id="SSF88697">
    <property type="entry name" value="PUA domain-like"/>
    <property type="match status" value="1"/>
</dbReference>
<evidence type="ECO:0000259" key="9">
    <source>
        <dbReference type="PROSITE" id="PS50867"/>
    </source>
</evidence>
<feature type="domain" description="SET" evidence="8">
    <location>
        <begin position="260"/>
        <end position="401"/>
    </location>
</feature>
<evidence type="ECO:0000256" key="2">
    <source>
        <dbReference type="ARBA" id="ARBA00022454"/>
    </source>
</evidence>
<dbReference type="Pfam" id="PF00856">
    <property type="entry name" value="SET"/>
    <property type="match status" value="1"/>
</dbReference>
<dbReference type="InterPro" id="IPR036987">
    <property type="entry name" value="SRA-YDG_sf"/>
</dbReference>
<comment type="caution">
    <text evidence="12">The sequence shown here is derived from an EMBL/GenBank/DDBJ whole genome shotgun (WGS) entry which is preliminary data.</text>
</comment>
<dbReference type="AlphaFoldDB" id="A0AAV5BKL2"/>
<dbReference type="Pfam" id="PF05033">
    <property type="entry name" value="Pre-SET"/>
    <property type="match status" value="1"/>
</dbReference>
<dbReference type="SMART" id="SM00508">
    <property type="entry name" value="PostSET"/>
    <property type="match status" value="1"/>
</dbReference>
<dbReference type="Pfam" id="PF02182">
    <property type="entry name" value="SAD_SRA"/>
    <property type="match status" value="1"/>
</dbReference>
<dbReference type="Proteomes" id="UP001054889">
    <property type="component" value="Unassembled WGS sequence"/>
</dbReference>
<dbReference type="PROSITE" id="PS50867">
    <property type="entry name" value="PRE_SET"/>
    <property type="match status" value="1"/>
</dbReference>
<dbReference type="InterPro" id="IPR003105">
    <property type="entry name" value="SRA_YDG"/>
</dbReference>
<dbReference type="SMART" id="SM00466">
    <property type="entry name" value="SRA"/>
    <property type="match status" value="1"/>
</dbReference>
<evidence type="ECO:0000313" key="12">
    <source>
        <dbReference type="EMBL" id="GJM86314.1"/>
    </source>
</evidence>
<dbReference type="PROSITE" id="PS50868">
    <property type="entry name" value="POST_SET"/>
    <property type="match status" value="1"/>
</dbReference>
<dbReference type="GO" id="GO:0042054">
    <property type="term" value="F:histone methyltransferase activity"/>
    <property type="evidence" value="ECO:0007669"/>
    <property type="project" value="InterPro"/>
</dbReference>
<name>A0AAV5BKL2_ELECO</name>
<comment type="subcellular location">
    <subcellularLocation>
        <location evidence="1">Chromosome</location>
    </subcellularLocation>
    <subcellularLocation>
        <location evidence="7">Nucleus</location>
    </subcellularLocation>
</comment>
<evidence type="ECO:0000256" key="6">
    <source>
        <dbReference type="ARBA" id="ARBA00023242"/>
    </source>
</evidence>
<evidence type="ECO:0000256" key="3">
    <source>
        <dbReference type="ARBA" id="ARBA00022603"/>
    </source>
</evidence>
<dbReference type="InterPro" id="IPR046341">
    <property type="entry name" value="SET_dom_sf"/>
</dbReference>
<dbReference type="SUPFAM" id="SSF82199">
    <property type="entry name" value="SET domain"/>
    <property type="match status" value="1"/>
</dbReference>
<feature type="domain" description="Pre-SET" evidence="9">
    <location>
        <begin position="198"/>
        <end position="257"/>
    </location>
</feature>
<evidence type="ECO:0000256" key="1">
    <source>
        <dbReference type="ARBA" id="ARBA00004286"/>
    </source>
</evidence>
<reference evidence="12" key="1">
    <citation type="journal article" date="2018" name="DNA Res.">
        <title>Multiple hybrid de novo genome assembly of finger millet, an orphan allotetraploid crop.</title>
        <authorList>
            <person name="Hatakeyama M."/>
            <person name="Aluri S."/>
            <person name="Balachadran M.T."/>
            <person name="Sivarajan S.R."/>
            <person name="Patrignani A."/>
            <person name="Gruter S."/>
            <person name="Poveda L."/>
            <person name="Shimizu-Inatsugi R."/>
            <person name="Baeten J."/>
            <person name="Francoijs K.J."/>
            <person name="Nataraja K.N."/>
            <person name="Reddy Y.A.N."/>
            <person name="Phadnis S."/>
            <person name="Ravikumar R.L."/>
            <person name="Schlapbach R."/>
            <person name="Sreeman S.M."/>
            <person name="Shimizu K.K."/>
        </authorList>
    </citation>
    <scope>NUCLEOTIDE SEQUENCE</scope>
</reference>
<protein>
    <submittedName>
        <fullName evidence="12">Uncharacterized protein</fullName>
    </submittedName>
</protein>
<dbReference type="GO" id="GO:0008270">
    <property type="term" value="F:zinc ion binding"/>
    <property type="evidence" value="ECO:0007669"/>
    <property type="project" value="InterPro"/>
</dbReference>
<dbReference type="InterPro" id="IPR001214">
    <property type="entry name" value="SET_dom"/>
</dbReference>